<feature type="transmembrane region" description="Helical" evidence="7">
    <location>
        <begin position="116"/>
        <end position="137"/>
    </location>
</feature>
<reference evidence="8" key="1">
    <citation type="submission" date="2021-04" db="EMBL/GenBank/DDBJ databases">
        <authorList>
            <consortium name="Molecular Ecology Group"/>
        </authorList>
    </citation>
    <scope>NUCLEOTIDE SEQUENCE</scope>
</reference>
<sequence>MLGQAKETLLANLQVVQAGTILLSVILSSLVFFPLGTITSNIGGQCLLFSKLYLIVSDFTLNTPAKFNLTGTEFGPPEECDYTTFLNVTVTVAGLIFLWFLMHLGRVSEADRSEPGFLVSMFLFYLVFFICVLVSSIKISSGFSFWCDNIHVCVGHEDYSDCRKLSCDQFSQVNLADVTEDTSRFYAYFLTAQIASWLLTATLLFECLITLQRIYQTISAELLEEASNSKRDKTIVSPDTLKRGVINLASDEFQDSDDTAEFNHSAETVKRTLAEVTVHTDNVTSSMEMCAVSKKTPEVQVVFQNEGKPTKKNHSELLNDDRDISQGTPASRKRKTTKNNQ</sequence>
<feature type="transmembrane region" description="Helical" evidence="7">
    <location>
        <begin position="85"/>
        <end position="104"/>
    </location>
</feature>
<feature type="region of interest" description="Disordered" evidence="6">
    <location>
        <begin position="304"/>
        <end position="341"/>
    </location>
</feature>
<keyword evidence="2 7" id="KW-0812">Transmembrane</keyword>
<dbReference type="InterPro" id="IPR029673">
    <property type="entry name" value="TMEM179"/>
</dbReference>
<evidence type="ECO:0000313" key="8">
    <source>
        <dbReference type="EMBL" id="CAG5118793.1"/>
    </source>
</evidence>
<keyword evidence="4 7" id="KW-0472">Membrane</keyword>
<keyword evidence="9" id="KW-1185">Reference proteome</keyword>
<gene>
    <name evidence="8" type="ORF">CUNI_LOCUS4351</name>
</gene>
<comment type="similarity">
    <text evidence="5">Belongs to the TMEM179 family.</text>
</comment>
<feature type="transmembrane region" description="Helical" evidence="7">
    <location>
        <begin position="185"/>
        <end position="205"/>
    </location>
</feature>
<evidence type="ECO:0000256" key="1">
    <source>
        <dbReference type="ARBA" id="ARBA00004141"/>
    </source>
</evidence>
<evidence type="ECO:0000313" key="9">
    <source>
        <dbReference type="Proteomes" id="UP000678393"/>
    </source>
</evidence>
<feature type="compositionally biased region" description="Basic residues" evidence="6">
    <location>
        <begin position="331"/>
        <end position="341"/>
    </location>
</feature>
<dbReference type="PANTHER" id="PTHR31872:SF4">
    <property type="entry name" value="TRANSMEMBRANE PROTEIN 179"/>
    <property type="match status" value="1"/>
</dbReference>
<proteinExistence type="inferred from homology"/>
<evidence type="ECO:0000256" key="4">
    <source>
        <dbReference type="ARBA" id="ARBA00023136"/>
    </source>
</evidence>
<evidence type="ECO:0000256" key="6">
    <source>
        <dbReference type="SAM" id="MobiDB-lite"/>
    </source>
</evidence>
<evidence type="ECO:0000256" key="7">
    <source>
        <dbReference type="SAM" id="Phobius"/>
    </source>
</evidence>
<keyword evidence="3 7" id="KW-1133">Transmembrane helix</keyword>
<evidence type="ECO:0000256" key="2">
    <source>
        <dbReference type="ARBA" id="ARBA00022692"/>
    </source>
</evidence>
<feature type="compositionally biased region" description="Basic and acidic residues" evidence="6">
    <location>
        <begin position="313"/>
        <end position="324"/>
    </location>
</feature>
<name>A0A8S3YPR2_9EUPU</name>
<evidence type="ECO:0000256" key="3">
    <source>
        <dbReference type="ARBA" id="ARBA00022989"/>
    </source>
</evidence>
<organism evidence="8 9">
    <name type="scientific">Candidula unifasciata</name>
    <dbReference type="NCBI Taxonomy" id="100452"/>
    <lineage>
        <taxon>Eukaryota</taxon>
        <taxon>Metazoa</taxon>
        <taxon>Spiralia</taxon>
        <taxon>Lophotrochozoa</taxon>
        <taxon>Mollusca</taxon>
        <taxon>Gastropoda</taxon>
        <taxon>Heterobranchia</taxon>
        <taxon>Euthyneura</taxon>
        <taxon>Panpulmonata</taxon>
        <taxon>Eupulmonata</taxon>
        <taxon>Stylommatophora</taxon>
        <taxon>Helicina</taxon>
        <taxon>Helicoidea</taxon>
        <taxon>Geomitridae</taxon>
        <taxon>Candidula</taxon>
    </lineage>
</organism>
<dbReference type="AlphaFoldDB" id="A0A8S3YPR2"/>
<dbReference type="Pfam" id="PF26158">
    <property type="entry name" value="Claudin_TMEM179-179B"/>
    <property type="match status" value="1"/>
</dbReference>
<dbReference type="EMBL" id="CAJHNH020000609">
    <property type="protein sequence ID" value="CAG5118793.1"/>
    <property type="molecule type" value="Genomic_DNA"/>
</dbReference>
<dbReference type="Proteomes" id="UP000678393">
    <property type="component" value="Unassembled WGS sequence"/>
</dbReference>
<evidence type="ECO:0000256" key="5">
    <source>
        <dbReference type="ARBA" id="ARBA00093776"/>
    </source>
</evidence>
<comment type="caution">
    <text evidence="8">The sequence shown here is derived from an EMBL/GenBank/DDBJ whole genome shotgun (WGS) entry which is preliminary data.</text>
</comment>
<feature type="transmembrane region" description="Helical" evidence="7">
    <location>
        <begin position="15"/>
        <end position="35"/>
    </location>
</feature>
<accession>A0A8S3YPR2</accession>
<protein>
    <submittedName>
        <fullName evidence="8">Uncharacterized protein</fullName>
    </submittedName>
</protein>
<dbReference type="InterPro" id="IPR059010">
    <property type="entry name" value="TMEM179-179B"/>
</dbReference>
<dbReference type="OrthoDB" id="6423876at2759"/>
<comment type="subcellular location">
    <subcellularLocation>
        <location evidence="1">Membrane</location>
        <topology evidence="1">Multi-pass membrane protein</topology>
    </subcellularLocation>
</comment>
<dbReference type="PANTHER" id="PTHR31872">
    <property type="entry name" value="TRANSMEMBRANE PROTEIN 179"/>
    <property type="match status" value="1"/>
</dbReference>